<feature type="transmembrane region" description="Helical" evidence="7">
    <location>
        <begin position="353"/>
        <end position="378"/>
    </location>
</feature>
<feature type="region of interest" description="Disordered" evidence="6">
    <location>
        <begin position="396"/>
        <end position="418"/>
    </location>
</feature>
<dbReference type="AlphaFoldDB" id="A0A1Y1S1Z5"/>
<accession>A0A1Y1S1Z5</accession>
<evidence type="ECO:0000256" key="1">
    <source>
        <dbReference type="ARBA" id="ARBA00004141"/>
    </source>
</evidence>
<evidence type="ECO:0000256" key="2">
    <source>
        <dbReference type="ARBA" id="ARBA00009773"/>
    </source>
</evidence>
<evidence type="ECO:0000256" key="3">
    <source>
        <dbReference type="ARBA" id="ARBA00022692"/>
    </source>
</evidence>
<evidence type="ECO:0008006" key="10">
    <source>
        <dbReference type="Google" id="ProtNLM"/>
    </source>
</evidence>
<feature type="transmembrane region" description="Helical" evidence="7">
    <location>
        <begin position="61"/>
        <end position="78"/>
    </location>
</feature>
<reference evidence="8 9" key="1">
    <citation type="submission" date="2017-03" db="EMBL/GenBank/DDBJ databases">
        <title>Draft Genome sequence of Marispirochaeta sp. strain JC444.</title>
        <authorList>
            <person name="Shivani Y."/>
            <person name="Subhash Y."/>
            <person name="Sasikala C."/>
            <person name="Ramana C."/>
        </authorList>
    </citation>
    <scope>NUCLEOTIDE SEQUENCE [LARGE SCALE GENOMIC DNA]</scope>
    <source>
        <strain evidence="8 9">JC444</strain>
    </source>
</reference>
<feature type="transmembrane region" description="Helical" evidence="7">
    <location>
        <begin position="84"/>
        <end position="104"/>
    </location>
</feature>
<evidence type="ECO:0000256" key="4">
    <source>
        <dbReference type="ARBA" id="ARBA00022989"/>
    </source>
</evidence>
<feature type="transmembrane region" description="Helical" evidence="7">
    <location>
        <begin position="194"/>
        <end position="213"/>
    </location>
</feature>
<keyword evidence="4 7" id="KW-1133">Transmembrane helix</keyword>
<dbReference type="Proteomes" id="UP000192343">
    <property type="component" value="Unassembled WGS sequence"/>
</dbReference>
<protein>
    <recommendedName>
        <fullName evidence="10">AI-2E family transporter</fullName>
    </recommendedName>
</protein>
<keyword evidence="9" id="KW-1185">Reference proteome</keyword>
<gene>
    <name evidence="8" type="ORF">B4O97_06120</name>
</gene>
<dbReference type="EMBL" id="MWQY01000005">
    <property type="protein sequence ID" value="ORC36638.1"/>
    <property type="molecule type" value="Genomic_DNA"/>
</dbReference>
<keyword evidence="3 7" id="KW-0812">Transmembrane</keyword>
<comment type="subcellular location">
    <subcellularLocation>
        <location evidence="1">Membrane</location>
        <topology evidence="1">Multi-pass membrane protein</topology>
    </subcellularLocation>
</comment>
<feature type="transmembrane region" description="Helical" evidence="7">
    <location>
        <begin position="116"/>
        <end position="138"/>
    </location>
</feature>
<evidence type="ECO:0000256" key="7">
    <source>
        <dbReference type="SAM" id="Phobius"/>
    </source>
</evidence>
<name>A0A1Y1S1Z5_9SPIO</name>
<organism evidence="8 9">
    <name type="scientific">Marispirochaeta aestuarii</name>
    <dbReference type="NCBI Taxonomy" id="1963862"/>
    <lineage>
        <taxon>Bacteria</taxon>
        <taxon>Pseudomonadati</taxon>
        <taxon>Spirochaetota</taxon>
        <taxon>Spirochaetia</taxon>
        <taxon>Spirochaetales</taxon>
        <taxon>Spirochaetaceae</taxon>
        <taxon>Marispirochaeta</taxon>
    </lineage>
</organism>
<evidence type="ECO:0000313" key="8">
    <source>
        <dbReference type="EMBL" id="ORC36638.1"/>
    </source>
</evidence>
<evidence type="ECO:0000313" key="9">
    <source>
        <dbReference type="Proteomes" id="UP000192343"/>
    </source>
</evidence>
<proteinExistence type="inferred from homology"/>
<comment type="caution">
    <text evidence="8">The sequence shown here is derived from an EMBL/GenBank/DDBJ whole genome shotgun (WGS) entry which is preliminary data.</text>
</comment>
<sequence length="418" mass="46639">MVTSPVTAAFSAIKAAFSRILIYTTPLYCCTSETTGFRPRGQVLEIKIMICYTFSMSAEKVTAVCLGILTVIIVGAVLKFAQAAMVPLAIAIILFFVFTPLLSFMEKLRIPRIISITVVIVIFFGFFYLFGLFIYASIKSFVVQLPKYQARFTSLLMEISKELFERFNVSPTVIADINWGRTLQNSLLSLSGSLMELVGNLIMITLFLIFLLLEQNRFQVKVRKAFHISMSDRIYLIMKHINDQIGRYLSIKFIISLATGMLIYLSLMLIGLDFPIIWGALAFFLNFIPNIGSAFIVIIIIIMSFIQFYPEMEPILAVSLSVIATQVALGNILDPRLQGRRLNLSPFLILVSLLVWGWLWGVVGMFLAVPIMAIIKIVCENIPALRPIAILMGSGQDSHNPPNTSQVMLGSPESKTGT</sequence>
<dbReference type="GO" id="GO:0016020">
    <property type="term" value="C:membrane"/>
    <property type="evidence" value="ECO:0007669"/>
    <property type="project" value="UniProtKB-SubCell"/>
</dbReference>
<dbReference type="STRING" id="1963862.B4O97_06120"/>
<dbReference type="PANTHER" id="PTHR21716">
    <property type="entry name" value="TRANSMEMBRANE PROTEIN"/>
    <property type="match status" value="1"/>
</dbReference>
<feature type="transmembrane region" description="Helical" evidence="7">
    <location>
        <begin position="315"/>
        <end position="333"/>
    </location>
</feature>
<dbReference type="InterPro" id="IPR002549">
    <property type="entry name" value="AI-2E-like"/>
</dbReference>
<feature type="transmembrane region" description="Helical" evidence="7">
    <location>
        <begin position="248"/>
        <end position="270"/>
    </location>
</feature>
<feature type="transmembrane region" description="Helical" evidence="7">
    <location>
        <begin position="276"/>
        <end position="303"/>
    </location>
</feature>
<keyword evidence="5 7" id="KW-0472">Membrane</keyword>
<dbReference type="Pfam" id="PF01594">
    <property type="entry name" value="AI-2E_transport"/>
    <property type="match status" value="1"/>
</dbReference>
<comment type="similarity">
    <text evidence="2">Belongs to the autoinducer-2 exporter (AI-2E) (TC 2.A.86) family.</text>
</comment>
<dbReference type="GO" id="GO:0055085">
    <property type="term" value="P:transmembrane transport"/>
    <property type="evidence" value="ECO:0007669"/>
    <property type="project" value="TreeGrafter"/>
</dbReference>
<evidence type="ECO:0000256" key="5">
    <source>
        <dbReference type="ARBA" id="ARBA00023136"/>
    </source>
</evidence>
<dbReference type="PANTHER" id="PTHR21716:SF64">
    <property type="entry name" value="AI-2 TRANSPORT PROTEIN TQSA"/>
    <property type="match status" value="1"/>
</dbReference>
<evidence type="ECO:0000256" key="6">
    <source>
        <dbReference type="SAM" id="MobiDB-lite"/>
    </source>
</evidence>